<organism evidence="2 3">
    <name type="scientific">Bacillus salacetis</name>
    <dbReference type="NCBI Taxonomy" id="2315464"/>
    <lineage>
        <taxon>Bacteria</taxon>
        <taxon>Bacillati</taxon>
        <taxon>Bacillota</taxon>
        <taxon>Bacilli</taxon>
        <taxon>Bacillales</taxon>
        <taxon>Bacillaceae</taxon>
        <taxon>Bacillus</taxon>
    </lineage>
</organism>
<evidence type="ECO:0000259" key="1">
    <source>
        <dbReference type="PROSITE" id="PS51186"/>
    </source>
</evidence>
<dbReference type="RefSeq" id="WP_119546521.1">
    <property type="nucleotide sequence ID" value="NZ_QXIR01000009.1"/>
</dbReference>
<accession>A0A3A1R0J3</accession>
<dbReference type="Pfam" id="PF00583">
    <property type="entry name" value="Acetyltransf_1"/>
    <property type="match status" value="1"/>
</dbReference>
<name>A0A3A1R0J3_9BACI</name>
<evidence type="ECO:0000313" key="2">
    <source>
        <dbReference type="EMBL" id="RIW35119.1"/>
    </source>
</evidence>
<dbReference type="InterPro" id="IPR016181">
    <property type="entry name" value="Acyl_CoA_acyltransferase"/>
</dbReference>
<keyword evidence="2" id="KW-0808">Transferase</keyword>
<dbReference type="GO" id="GO:0016747">
    <property type="term" value="F:acyltransferase activity, transferring groups other than amino-acyl groups"/>
    <property type="evidence" value="ECO:0007669"/>
    <property type="project" value="InterPro"/>
</dbReference>
<dbReference type="OrthoDB" id="4016818at2"/>
<dbReference type="Proteomes" id="UP000265801">
    <property type="component" value="Unassembled WGS sequence"/>
</dbReference>
<dbReference type="PROSITE" id="PS51186">
    <property type="entry name" value="GNAT"/>
    <property type="match status" value="1"/>
</dbReference>
<gene>
    <name evidence="2" type="ORF">D3H55_08720</name>
</gene>
<dbReference type="EMBL" id="QXIR01000009">
    <property type="protein sequence ID" value="RIW35119.1"/>
    <property type="molecule type" value="Genomic_DNA"/>
</dbReference>
<reference evidence="2 3" key="1">
    <citation type="submission" date="2018-09" db="EMBL/GenBank/DDBJ databases">
        <title>Bacillus saliacetes sp. nov., isolated from Thai shrimp paste (Ka-pi).</title>
        <authorList>
            <person name="Daroonpunt R."/>
            <person name="Tanasupawat S."/>
            <person name="Yiamsombut S."/>
        </authorList>
    </citation>
    <scope>NUCLEOTIDE SEQUENCE [LARGE SCALE GENOMIC DNA]</scope>
    <source>
        <strain evidence="2 3">SKP7-4</strain>
    </source>
</reference>
<protein>
    <submittedName>
        <fullName evidence="2">N-acetyltransferase</fullName>
    </submittedName>
</protein>
<keyword evidence="3" id="KW-1185">Reference proteome</keyword>
<sequence length="280" mass="32124">METYFLTNKVKSLIKNAEEVSEGPVSPIDLYLGAALVKQGTLLEMYLLIEEKLHDLLVLNSTREETSIFHRDFSTPVTKRTESIWNKALEIKKHYNQTFLNEGHIIKAFYQHWTTEEQDLLHGLPHERIMEAVTTARDLLVSMNDYVKKETMNTGVALRRALKSDEPSLMEFAGRNFGEGWKETLKNGFRKEKIPIFLAWKNGRIIGFSSYDVYRNQKGIYGPMGVVDTERKNGLGSSLLHEALSDMKRNGYAYIVLGEAGPIEYYERECKARLIPLNPT</sequence>
<dbReference type="Gene3D" id="3.40.630.30">
    <property type="match status" value="1"/>
</dbReference>
<dbReference type="SUPFAM" id="SSF55729">
    <property type="entry name" value="Acyl-CoA N-acyltransferases (Nat)"/>
    <property type="match status" value="1"/>
</dbReference>
<dbReference type="AlphaFoldDB" id="A0A3A1R0J3"/>
<feature type="domain" description="N-acetyltransferase" evidence="1">
    <location>
        <begin position="156"/>
        <end position="280"/>
    </location>
</feature>
<comment type="caution">
    <text evidence="2">The sequence shown here is derived from an EMBL/GenBank/DDBJ whole genome shotgun (WGS) entry which is preliminary data.</text>
</comment>
<proteinExistence type="predicted"/>
<dbReference type="InterPro" id="IPR000182">
    <property type="entry name" value="GNAT_dom"/>
</dbReference>
<evidence type="ECO:0000313" key="3">
    <source>
        <dbReference type="Proteomes" id="UP000265801"/>
    </source>
</evidence>
<dbReference type="CDD" id="cd04301">
    <property type="entry name" value="NAT_SF"/>
    <property type="match status" value="1"/>
</dbReference>